<proteinExistence type="predicted"/>
<protein>
    <submittedName>
        <fullName evidence="3">Uncharacterized protein</fullName>
    </submittedName>
</protein>
<evidence type="ECO:0000313" key="3">
    <source>
        <dbReference type="EMBL" id="KAG0459778.1"/>
    </source>
</evidence>
<sequence>MNGNRLGRRKGCRGETGTGPIQGRACDAHCKGGGGAGVRVAWKRLKDAERRMGTTLTRSLKDEAGGYLDTGFTPCRTS</sequence>
<dbReference type="Proteomes" id="UP000639772">
    <property type="component" value="Chromosome 12"/>
</dbReference>
<dbReference type="AlphaFoldDB" id="A0A835PVL4"/>
<evidence type="ECO:0000313" key="4">
    <source>
        <dbReference type="Proteomes" id="UP000636800"/>
    </source>
</evidence>
<evidence type="ECO:0000313" key="2">
    <source>
        <dbReference type="EMBL" id="KAG0458176.1"/>
    </source>
</evidence>
<name>A0A835PVL4_VANPL</name>
<evidence type="ECO:0000256" key="1">
    <source>
        <dbReference type="SAM" id="MobiDB-lite"/>
    </source>
</evidence>
<organism evidence="3 5">
    <name type="scientific">Vanilla planifolia</name>
    <name type="common">Vanilla</name>
    <dbReference type="NCBI Taxonomy" id="51239"/>
    <lineage>
        <taxon>Eukaryota</taxon>
        <taxon>Viridiplantae</taxon>
        <taxon>Streptophyta</taxon>
        <taxon>Embryophyta</taxon>
        <taxon>Tracheophyta</taxon>
        <taxon>Spermatophyta</taxon>
        <taxon>Magnoliopsida</taxon>
        <taxon>Liliopsida</taxon>
        <taxon>Asparagales</taxon>
        <taxon>Orchidaceae</taxon>
        <taxon>Vanilloideae</taxon>
        <taxon>Vanilleae</taxon>
        <taxon>Vanilla</taxon>
    </lineage>
</organism>
<reference evidence="4 5" key="1">
    <citation type="journal article" date="2020" name="Nat. Food">
        <title>A phased Vanilla planifolia genome enables genetic improvement of flavour and production.</title>
        <authorList>
            <person name="Hasing T."/>
            <person name="Tang H."/>
            <person name="Brym M."/>
            <person name="Khazi F."/>
            <person name="Huang T."/>
            <person name="Chambers A.H."/>
        </authorList>
    </citation>
    <scope>NUCLEOTIDE SEQUENCE [LARGE SCALE GENOMIC DNA]</scope>
    <source>
        <tissue evidence="3">Leaf</tissue>
    </source>
</reference>
<keyword evidence="4" id="KW-1185">Reference proteome</keyword>
<feature type="compositionally biased region" description="Basic residues" evidence="1">
    <location>
        <begin position="1"/>
        <end position="11"/>
    </location>
</feature>
<evidence type="ECO:0000313" key="5">
    <source>
        <dbReference type="Proteomes" id="UP000639772"/>
    </source>
</evidence>
<feature type="region of interest" description="Disordered" evidence="1">
    <location>
        <begin position="1"/>
        <end position="23"/>
    </location>
</feature>
<dbReference type="EMBL" id="JADCNM010000012">
    <property type="protein sequence ID" value="KAG0459778.1"/>
    <property type="molecule type" value="Genomic_DNA"/>
</dbReference>
<accession>A0A835PVL4</accession>
<gene>
    <name evidence="3" type="ORF">HPP92_022906</name>
    <name evidence="2" type="ORF">HPP92_023333</name>
</gene>
<comment type="caution">
    <text evidence="3">The sequence shown here is derived from an EMBL/GenBank/DDBJ whole genome shotgun (WGS) entry which is preliminary data.</text>
</comment>
<dbReference type="Proteomes" id="UP000636800">
    <property type="component" value="Chromosome 12"/>
</dbReference>
<dbReference type="EMBL" id="JADCNL010000012">
    <property type="protein sequence ID" value="KAG0458176.1"/>
    <property type="molecule type" value="Genomic_DNA"/>
</dbReference>